<gene>
    <name evidence="2" type="ORF">CVS27_10220</name>
</gene>
<evidence type="ECO:0000313" key="3">
    <source>
        <dbReference type="Proteomes" id="UP000237061"/>
    </source>
</evidence>
<dbReference type="AlphaFoldDB" id="A0A2S3ZVL7"/>
<feature type="transmembrane region" description="Helical" evidence="1">
    <location>
        <begin position="431"/>
        <end position="451"/>
    </location>
</feature>
<reference evidence="2 3" key="1">
    <citation type="submission" date="2018-01" db="EMBL/GenBank/DDBJ databases">
        <title>Arthrobacter sp. nov., from glaciers in China.</title>
        <authorList>
            <person name="Liu Q."/>
            <person name="Xin Y.-H."/>
        </authorList>
    </citation>
    <scope>NUCLEOTIDE SEQUENCE [LARGE SCALE GENOMIC DNA]</scope>
    <source>
        <strain evidence="2 3">HLT2-12-2</strain>
    </source>
</reference>
<sequence>MVILVHGMGKALKGGTLQEWTQPLLQSLNDIALDYRDRDETDPEFRTLPPLIIDSADAVRESPNTFIRVLRANPRYKDDYASILITEASWGKDFLPATAGATYGWAWPSAVKVIFRAARLVSWNMVPQVAAKHVSEHMPWLRWILAVLVTILASPLIAVGLIVLGVLIVLTPIPAVGRLTGSFISLFADFLGDPETWQRKPLQAAAMRERVSHALLKWSGDPEKKVKATPVTVLAHSQGAAISAQVLLQGGVHAQNFICVGNGLPLLGYARWGDFILRKHHKHDESIFGAIGLRKVTPNPEQDPIRDWKNHASNLRWVNLWAKFDFVPAGPVGGTAGQDNEEAFKNMSTGTLGSDYGPEEHAIYNSSALIKDHIVYSKNRIEVIDPVAQLIFRDCAIPPEKITGDLWLPPLATGNPIIDTRMRVHQRMVKCLGLGRVLAFTAGALLSWQLLSNPAVTETLFRLPLVNMPQMQWFRQNDELTWLTVTALLGVIILQILNRWLWVLLHGRVERRRTSDGKPVEAVGQECLVLNLAAVFLLSVAVPAAVVTMSAAPVLVGLPLIWILGYVGLFAVLVVISLAGRPVKPLPARVPPPPASKVNK</sequence>
<feature type="transmembrane region" description="Helical" evidence="1">
    <location>
        <begin position="480"/>
        <end position="507"/>
    </location>
</feature>
<proteinExistence type="predicted"/>
<accession>A0A2S3ZVL7</accession>
<organism evidence="2 3">
    <name type="scientific">Arthrobacter glacialis</name>
    <dbReference type="NCBI Taxonomy" id="1664"/>
    <lineage>
        <taxon>Bacteria</taxon>
        <taxon>Bacillati</taxon>
        <taxon>Actinomycetota</taxon>
        <taxon>Actinomycetes</taxon>
        <taxon>Micrococcales</taxon>
        <taxon>Micrococcaceae</taxon>
        <taxon>Arthrobacter</taxon>
    </lineage>
</organism>
<keyword evidence="1" id="KW-1133">Transmembrane helix</keyword>
<keyword evidence="1" id="KW-0472">Membrane</keyword>
<keyword evidence="1" id="KW-0812">Transmembrane</keyword>
<dbReference type="EMBL" id="PPXC01000007">
    <property type="protein sequence ID" value="POH73295.1"/>
    <property type="molecule type" value="Genomic_DNA"/>
</dbReference>
<evidence type="ECO:0008006" key="4">
    <source>
        <dbReference type="Google" id="ProtNLM"/>
    </source>
</evidence>
<evidence type="ECO:0000256" key="1">
    <source>
        <dbReference type="SAM" id="Phobius"/>
    </source>
</evidence>
<feature type="transmembrane region" description="Helical" evidence="1">
    <location>
        <begin position="560"/>
        <end position="579"/>
    </location>
</feature>
<protein>
    <recommendedName>
        <fullName evidence="4">Alpha/beta hydrolase</fullName>
    </recommendedName>
</protein>
<feature type="transmembrane region" description="Helical" evidence="1">
    <location>
        <begin position="528"/>
        <end position="554"/>
    </location>
</feature>
<evidence type="ECO:0000313" key="2">
    <source>
        <dbReference type="EMBL" id="POH73295.1"/>
    </source>
</evidence>
<comment type="caution">
    <text evidence="2">The sequence shown here is derived from an EMBL/GenBank/DDBJ whole genome shotgun (WGS) entry which is preliminary data.</text>
</comment>
<name>A0A2S3ZVL7_ARTGL</name>
<keyword evidence="3" id="KW-1185">Reference proteome</keyword>
<feature type="transmembrane region" description="Helical" evidence="1">
    <location>
        <begin position="143"/>
        <end position="169"/>
    </location>
</feature>
<dbReference type="Proteomes" id="UP000237061">
    <property type="component" value="Unassembled WGS sequence"/>
</dbReference>